<feature type="domain" description="Translocation and assembly module TamB C-terminal" evidence="6">
    <location>
        <begin position="925"/>
        <end position="1000"/>
    </location>
</feature>
<name>Q08Z13_STIAD</name>
<keyword evidence="4" id="KW-0472">Membrane</keyword>
<evidence type="ECO:0000259" key="6">
    <source>
        <dbReference type="Pfam" id="PF04357"/>
    </source>
</evidence>
<dbReference type="AlphaFoldDB" id="Q08Z13"/>
<dbReference type="InterPro" id="IPR052894">
    <property type="entry name" value="AsmA-related"/>
</dbReference>
<dbReference type="Pfam" id="PF04357">
    <property type="entry name" value="TamB"/>
    <property type="match status" value="1"/>
</dbReference>
<dbReference type="GO" id="GO:0005886">
    <property type="term" value="C:plasma membrane"/>
    <property type="evidence" value="ECO:0007669"/>
    <property type="project" value="TreeGrafter"/>
</dbReference>
<dbReference type="GO" id="GO:0090313">
    <property type="term" value="P:regulation of protein targeting to membrane"/>
    <property type="evidence" value="ECO:0007669"/>
    <property type="project" value="TreeGrafter"/>
</dbReference>
<gene>
    <name evidence="7" type="ORF">STIAU_7803</name>
</gene>
<comment type="caution">
    <text evidence="7">The sequence shown here is derived from an EMBL/GenBank/DDBJ whole genome shotgun (WGS) entry which is preliminary data.</text>
</comment>
<evidence type="ECO:0000256" key="1">
    <source>
        <dbReference type="ARBA" id="ARBA00004167"/>
    </source>
</evidence>
<evidence type="ECO:0000256" key="4">
    <source>
        <dbReference type="ARBA" id="ARBA00023136"/>
    </source>
</evidence>
<dbReference type="PANTHER" id="PTHR30441:SF8">
    <property type="entry name" value="DUF748 DOMAIN-CONTAINING PROTEIN"/>
    <property type="match status" value="1"/>
</dbReference>
<keyword evidence="2" id="KW-0812">Transmembrane</keyword>
<evidence type="ECO:0000256" key="5">
    <source>
        <dbReference type="SAM" id="MobiDB-lite"/>
    </source>
</evidence>
<feature type="region of interest" description="Disordered" evidence="5">
    <location>
        <begin position="995"/>
        <end position="1031"/>
    </location>
</feature>
<sequence>MAWDAACTLARRQLPELLGLDVGIGQCELDPLGQRVILRGLSLFTPGTETPLFAADMAEVRLGFIRPLSGKLTLELVRVQRPRVVLDLSRPSAKSSQEPASCVLKPLGRLRISRLALTGAQVRLALPGGRRVEVTDLDVEWKDRWGVAEFDVEAQRGKLWLGPEGGEVPVRRLVLSGGLDVDSELVEFNRAEVTLDEASVSLSGRVESLCDPQLALDAQVFLPLSTLSRTGVLPRPASGHLWSRLTVSGAPAAPHVSMELSASNLAYERFGPTSLSARLLYSGEQLRVEQLTVPVGNGRIEVRGLARLVPGFPVQLDIATYEASLGRILAQAGLKGSWVDFPATTSGRLTGSLLPRLQLSGEMDVRTGRFVLATRAFDAPEKKGLTLLAFEQGRVQTQLKILPDRVSFTDAHLESGRSRMSADVTLFYDSSRGLEVHGQGELELSDYGAIAELAWAGRGTAGFSVVGPYNDVRVDANLSLRDFTFWGFGLGVVQGKVAYEDGVLNFPALSGQKGRTPYFGKAALTFGPSLHARAEVNVPQGRTEDLLDVIAGLHPSMALLQGTLAGAASGRVEIDSPVDHLEGLVAFEFKDTTYYGRRMGNGSTRLRFVDGKAMVLERTVLEGPLGRSWAEGTFTFAGGLDYRFGGENLSLAEMVGPELAAQMGMQGQLTLEGRVEGTSELPVTVASLRSPRVTFADRDLGELFLEGKLEGRDLEISGKPFQDGSGSLLMKVKEPFPFEASVTLALPEIRPLLPKGVMTQGVSGALSAFLSAQGNMRNLEAMQVSGTVDKLTLSQGPLSGQNEGPIVLSYAGGRLEVQSFAFRGPDTELSATGWVGPRTLDLNMRGALDLRLLEALSPDLDRTAGQVAFQVQATGPLEKPSLAGDAEVIDARLSLRGRPVTLRSVSGRATFTDQWVLLKGFRGLLNEGSVTASGELVLKQLQLDKVSLVAELENVTYRVLDDLPVVTSGALQLTGTPNALLLAGDVDVLRLRYQKGVGPGQPPQEPGPAQRAAHLGGEAPRVPLPSMCART</sequence>
<keyword evidence="3" id="KW-1133">Transmembrane helix</keyword>
<dbReference type="PANTHER" id="PTHR30441">
    <property type="entry name" value="DUF748 DOMAIN-CONTAINING PROTEIN"/>
    <property type="match status" value="1"/>
</dbReference>
<evidence type="ECO:0000313" key="8">
    <source>
        <dbReference type="Proteomes" id="UP000032702"/>
    </source>
</evidence>
<accession>Q08Z13</accession>
<feature type="non-terminal residue" evidence="7">
    <location>
        <position position="1031"/>
    </location>
</feature>
<dbReference type="Proteomes" id="UP000032702">
    <property type="component" value="Unassembled WGS sequence"/>
</dbReference>
<dbReference type="EMBL" id="AAMD01000074">
    <property type="protein sequence ID" value="EAU65692.1"/>
    <property type="molecule type" value="Genomic_DNA"/>
</dbReference>
<proteinExistence type="predicted"/>
<reference evidence="7 8" key="1">
    <citation type="submission" date="2006-04" db="EMBL/GenBank/DDBJ databases">
        <authorList>
            <person name="Nierman W.C."/>
        </authorList>
    </citation>
    <scope>NUCLEOTIDE SEQUENCE [LARGE SCALE GENOMIC DNA]</scope>
    <source>
        <strain evidence="7 8">DW4/3-1</strain>
    </source>
</reference>
<protein>
    <recommendedName>
        <fullName evidence="6">Translocation and assembly module TamB C-terminal domain-containing protein</fullName>
    </recommendedName>
</protein>
<dbReference type="InterPro" id="IPR007452">
    <property type="entry name" value="TamB_C"/>
</dbReference>
<evidence type="ECO:0000313" key="7">
    <source>
        <dbReference type="EMBL" id="EAU65692.1"/>
    </source>
</evidence>
<evidence type="ECO:0000256" key="2">
    <source>
        <dbReference type="ARBA" id="ARBA00022692"/>
    </source>
</evidence>
<organism evidence="7 8">
    <name type="scientific">Stigmatella aurantiaca (strain DW4/3-1)</name>
    <dbReference type="NCBI Taxonomy" id="378806"/>
    <lineage>
        <taxon>Bacteria</taxon>
        <taxon>Pseudomonadati</taxon>
        <taxon>Myxococcota</taxon>
        <taxon>Myxococcia</taxon>
        <taxon>Myxococcales</taxon>
        <taxon>Cystobacterineae</taxon>
        <taxon>Archangiaceae</taxon>
        <taxon>Stigmatella</taxon>
    </lineage>
</organism>
<evidence type="ECO:0000256" key="3">
    <source>
        <dbReference type="ARBA" id="ARBA00022989"/>
    </source>
</evidence>
<comment type="subcellular location">
    <subcellularLocation>
        <location evidence="1">Membrane</location>
        <topology evidence="1">Single-pass membrane protein</topology>
    </subcellularLocation>
</comment>